<evidence type="ECO:0000256" key="1">
    <source>
        <dbReference type="ARBA" id="ARBA00007091"/>
    </source>
</evidence>
<name>A0A8E7IM65_9MONI</name>
<dbReference type="PROSITE" id="PS01220">
    <property type="entry name" value="PBP"/>
    <property type="match status" value="1"/>
</dbReference>
<dbReference type="AlphaFoldDB" id="A0A8E7IM65"/>
<dbReference type="InterPro" id="IPR035810">
    <property type="entry name" value="PEBP_euk"/>
</dbReference>
<comment type="similarity">
    <text evidence="1">Belongs to the phosphatidylethanolamine-binding protein family.</text>
</comment>
<dbReference type="PANTHER" id="PTHR11362:SF82">
    <property type="entry name" value="PHOSPHATIDYLETHANOLAMINE-BINDING PROTEIN 4"/>
    <property type="match status" value="1"/>
</dbReference>
<dbReference type="InterPro" id="IPR008914">
    <property type="entry name" value="PEBP"/>
</dbReference>
<protein>
    <submittedName>
        <fullName evidence="2">Mother of FT</fullName>
    </submittedName>
</protein>
<proteinExistence type="evidence at transcript level"/>
<evidence type="ECO:0000313" key="2">
    <source>
        <dbReference type="EMBL" id="QVX19914.1"/>
    </source>
</evidence>
<reference evidence="2" key="1">
    <citation type="journal article" date="2021" name="Mech. Dev.">
        <title>Evolution and expression of PEBP genes in Lycophytes and Ferns.</title>
        <authorList>
            <person name="Rodriguez Pelayo C."/>
            <person name="Alzate J.F."/>
            <person name="Ambrose B.A."/>
            <person name="Vasco A."/>
            <person name="Pabon Mora N."/>
        </authorList>
    </citation>
    <scope>NUCLEOTIDE SEQUENCE</scope>
</reference>
<dbReference type="CDD" id="cd00866">
    <property type="entry name" value="PEBP_euk"/>
    <property type="match status" value="1"/>
</dbReference>
<dbReference type="EMBL" id="MW219615">
    <property type="protein sequence ID" value="QVX19914.1"/>
    <property type="molecule type" value="mRNA"/>
</dbReference>
<gene>
    <name evidence="2" type="primary">MFT</name>
</gene>
<organism evidence="2">
    <name type="scientific">Anemia villosa</name>
    <dbReference type="NCBI Taxonomy" id="148560"/>
    <lineage>
        <taxon>Eukaryota</taxon>
        <taxon>Viridiplantae</taxon>
        <taxon>Streptophyta</taxon>
        <taxon>Embryophyta</taxon>
        <taxon>Tracheophyta</taxon>
        <taxon>Polypodiopsida</taxon>
        <taxon>Polypodiidae</taxon>
        <taxon>Schizaeales</taxon>
        <taxon>Anemiaceae</taxon>
        <taxon>Anemia</taxon>
    </lineage>
</organism>
<dbReference type="PANTHER" id="PTHR11362">
    <property type="entry name" value="PHOSPHATIDYLETHANOLAMINE-BINDING PROTEIN"/>
    <property type="match status" value="1"/>
</dbReference>
<dbReference type="InterPro" id="IPR001858">
    <property type="entry name" value="Phosphatidylethanolamine-bd_CS"/>
</dbReference>
<sequence length="207" mass="22887">MSSRRTESLVVGRVIGDVIDMFVPGGVDMTVSYGGRQVSNGCELKPSATAERPCVRLSIAATPASVGAKFSHHHHHTYDPDTYFTLVMVDPDAPSPSEPTMREWLHWIVTDIPATQGTVISSDGIKGNEMVPYEGPRPTVGIHRYVLVLFRQSAGWCWGGVNVMKMQMWARSRHNFCTRLFAAELGLGLPEAALYFNAQKEPATRKR</sequence>
<dbReference type="Pfam" id="PF01161">
    <property type="entry name" value="PBP"/>
    <property type="match status" value="1"/>
</dbReference>
<accession>A0A8E7IM65</accession>